<dbReference type="AlphaFoldDB" id="A0A5B7HVQ1"/>
<evidence type="ECO:0000313" key="1">
    <source>
        <dbReference type="EMBL" id="MPC75482.1"/>
    </source>
</evidence>
<comment type="caution">
    <text evidence="1">The sequence shown here is derived from an EMBL/GenBank/DDBJ whole genome shotgun (WGS) entry which is preliminary data.</text>
</comment>
<keyword evidence="2" id="KW-1185">Reference proteome</keyword>
<reference evidence="1 2" key="1">
    <citation type="submission" date="2019-05" db="EMBL/GenBank/DDBJ databases">
        <title>Another draft genome of Portunus trituberculatus and its Hox gene families provides insights of decapod evolution.</title>
        <authorList>
            <person name="Jeong J.-H."/>
            <person name="Song I."/>
            <person name="Kim S."/>
            <person name="Choi T."/>
            <person name="Kim D."/>
            <person name="Ryu S."/>
            <person name="Kim W."/>
        </authorList>
    </citation>
    <scope>NUCLEOTIDE SEQUENCE [LARGE SCALE GENOMIC DNA]</scope>
    <source>
        <tissue evidence="1">Muscle</tissue>
    </source>
</reference>
<proteinExistence type="predicted"/>
<evidence type="ECO:0000313" key="2">
    <source>
        <dbReference type="Proteomes" id="UP000324222"/>
    </source>
</evidence>
<accession>A0A5B7HVQ1</accession>
<gene>
    <name evidence="1" type="ORF">E2C01_069871</name>
</gene>
<dbReference type="Proteomes" id="UP000324222">
    <property type="component" value="Unassembled WGS sequence"/>
</dbReference>
<sequence>MLFYSTHSSDFVVLTIRSSVSWVSGPCVAWRSSPCITTSWSAWRRGPCSTSTACKSSLWPTTGSLIPLTWGTVLQSITCGS</sequence>
<name>A0A5B7HVQ1_PORTR</name>
<organism evidence="1 2">
    <name type="scientific">Portunus trituberculatus</name>
    <name type="common">Swimming crab</name>
    <name type="synonym">Neptunus trituberculatus</name>
    <dbReference type="NCBI Taxonomy" id="210409"/>
    <lineage>
        <taxon>Eukaryota</taxon>
        <taxon>Metazoa</taxon>
        <taxon>Ecdysozoa</taxon>
        <taxon>Arthropoda</taxon>
        <taxon>Crustacea</taxon>
        <taxon>Multicrustacea</taxon>
        <taxon>Malacostraca</taxon>
        <taxon>Eumalacostraca</taxon>
        <taxon>Eucarida</taxon>
        <taxon>Decapoda</taxon>
        <taxon>Pleocyemata</taxon>
        <taxon>Brachyura</taxon>
        <taxon>Eubrachyura</taxon>
        <taxon>Portunoidea</taxon>
        <taxon>Portunidae</taxon>
        <taxon>Portuninae</taxon>
        <taxon>Portunus</taxon>
    </lineage>
</organism>
<dbReference type="EMBL" id="VSRR010041233">
    <property type="protein sequence ID" value="MPC75482.1"/>
    <property type="molecule type" value="Genomic_DNA"/>
</dbReference>
<protein>
    <submittedName>
        <fullName evidence="1">Uncharacterized protein</fullName>
    </submittedName>
</protein>